<reference evidence="2" key="1">
    <citation type="submission" date="2014-11" db="EMBL/GenBank/DDBJ databases">
        <authorList>
            <person name="Otto D Thomas"/>
            <person name="Naeem Raeece"/>
        </authorList>
    </citation>
    <scope>NUCLEOTIDE SEQUENCE</scope>
</reference>
<feature type="signal peptide" evidence="1">
    <location>
        <begin position="1"/>
        <end position="19"/>
    </location>
</feature>
<dbReference type="EMBL" id="CDMZ01002912">
    <property type="protein sequence ID" value="CEM44373.1"/>
    <property type="molecule type" value="Genomic_DNA"/>
</dbReference>
<feature type="chain" id="PRO_5005191494" evidence="1">
    <location>
        <begin position="20"/>
        <end position="475"/>
    </location>
</feature>
<organism evidence="2">
    <name type="scientific">Chromera velia CCMP2878</name>
    <dbReference type="NCBI Taxonomy" id="1169474"/>
    <lineage>
        <taxon>Eukaryota</taxon>
        <taxon>Sar</taxon>
        <taxon>Alveolata</taxon>
        <taxon>Colpodellida</taxon>
        <taxon>Chromeraceae</taxon>
        <taxon>Chromera</taxon>
    </lineage>
</organism>
<name>A0A0G4HJW8_9ALVE</name>
<evidence type="ECO:0000256" key="1">
    <source>
        <dbReference type="SAM" id="SignalP"/>
    </source>
</evidence>
<accession>A0A0G4HJW8</accession>
<dbReference type="AlphaFoldDB" id="A0A0G4HJW8"/>
<keyword evidence="1" id="KW-0732">Signal</keyword>
<protein>
    <submittedName>
        <fullName evidence="2">Uncharacterized protein</fullName>
    </submittedName>
</protein>
<dbReference type="VEuPathDB" id="CryptoDB:Cvel_28307"/>
<gene>
    <name evidence="2" type="ORF">Cvel_28307</name>
</gene>
<sequence length="475" mass="49193">MKCCSFIFAPALLAGVASAKLDLDGLKIDFDKFKLDNMFDLDKLGSGFKTGGDPKAFPSKEDKLLNCAEDFVAASCPAGTVIFPNAQDVCCTKYRVVEEKKGIEKREYFCDADTCCQQTCSGYQCPSGSIPFPDAEGVFCEDGTCSDDECCQFNCDSFDASGCPTGFELVDNPSEKFCPRAETPGGDACDSANCCRPTCASFDSGTCLSGQVPKPDLETIFCETDPCTTTECCDNTCATLTPTCGSDGSSLDKLDDQTQIICPSTGCSPAVCCDIVCSSLEDDFCTSDTAGSLLKAIPGLIRCPTRGCDPETCCEDTCSSDNQCLTGDIEKSSPGAIRCPTAGPDGSSSPNGCSRDLCCNPTCASTDQFGGAANFCGSAAAGPNGNEDTTGFLAKGPSSNPPSPTQGELFCPPGGCTVDLCCDATCVSFQNSDPSPGGVCGFGNNQSGSGGIRCPFGVIEGCDVELCCQVPPEGR</sequence>
<evidence type="ECO:0000313" key="2">
    <source>
        <dbReference type="EMBL" id="CEM44373.1"/>
    </source>
</evidence>
<proteinExistence type="predicted"/>